<name>A0ABU9DZV5_9FLAO</name>
<keyword evidence="3 6" id="KW-0812">Transmembrane</keyword>
<dbReference type="EMBL" id="JBBPCB010000003">
    <property type="protein sequence ID" value="MEK8179924.1"/>
    <property type="molecule type" value="Genomic_DNA"/>
</dbReference>
<protein>
    <submittedName>
        <fullName evidence="8">RDD family protein</fullName>
    </submittedName>
</protein>
<evidence type="ECO:0000313" key="9">
    <source>
        <dbReference type="Proteomes" id="UP001491349"/>
    </source>
</evidence>
<dbReference type="RefSeq" id="WP_187660400.1">
    <property type="nucleotide sequence ID" value="NZ_JACTAB010000004.1"/>
</dbReference>
<comment type="caution">
    <text evidence="8">The sequence shown here is derived from an EMBL/GenBank/DDBJ whole genome shotgun (WGS) entry which is preliminary data.</text>
</comment>
<evidence type="ECO:0000259" key="7">
    <source>
        <dbReference type="Pfam" id="PF06271"/>
    </source>
</evidence>
<keyword evidence="9" id="KW-1185">Reference proteome</keyword>
<sequence>MNFNNDISIDYASKLSRFLGFMLDNFILIILYISSTLLYGDWYQEIVGNSFLANFGFFLLGYFLYHFLFELAFSWTPGKFLTLTRVINEYGYKPSFKALLIRNACRFIPFDHLSFLFAEKGWHDAISKTTVANL</sequence>
<evidence type="ECO:0000256" key="5">
    <source>
        <dbReference type="ARBA" id="ARBA00023136"/>
    </source>
</evidence>
<dbReference type="PANTHER" id="PTHR36115">
    <property type="entry name" value="PROLINE-RICH ANTIGEN HOMOLOG-RELATED"/>
    <property type="match status" value="1"/>
</dbReference>
<dbReference type="PANTHER" id="PTHR36115:SF4">
    <property type="entry name" value="MEMBRANE PROTEIN"/>
    <property type="match status" value="1"/>
</dbReference>
<accession>A0ABU9DZV5</accession>
<comment type="subcellular location">
    <subcellularLocation>
        <location evidence="1">Cell membrane</location>
        <topology evidence="1">Multi-pass membrane protein</topology>
    </subcellularLocation>
</comment>
<keyword evidence="2" id="KW-1003">Cell membrane</keyword>
<proteinExistence type="predicted"/>
<feature type="domain" description="RDD" evidence="7">
    <location>
        <begin position="11"/>
        <end position="117"/>
    </location>
</feature>
<evidence type="ECO:0000256" key="3">
    <source>
        <dbReference type="ARBA" id="ARBA00022692"/>
    </source>
</evidence>
<keyword evidence="5 6" id="KW-0472">Membrane</keyword>
<keyword evidence="4 6" id="KW-1133">Transmembrane helix</keyword>
<dbReference type="Proteomes" id="UP001491349">
    <property type="component" value="Unassembled WGS sequence"/>
</dbReference>
<feature type="transmembrane region" description="Helical" evidence="6">
    <location>
        <begin position="51"/>
        <end position="73"/>
    </location>
</feature>
<dbReference type="Pfam" id="PF06271">
    <property type="entry name" value="RDD"/>
    <property type="match status" value="1"/>
</dbReference>
<evidence type="ECO:0000256" key="6">
    <source>
        <dbReference type="SAM" id="Phobius"/>
    </source>
</evidence>
<gene>
    <name evidence="8" type="ORF">WMW71_06180</name>
</gene>
<reference evidence="8 9" key="1">
    <citation type="submission" date="2024-04" db="EMBL/GenBank/DDBJ databases">
        <title>draft genome sequnece of Flavobacterium buctense JCM 30750.</title>
        <authorList>
            <person name="Kim D.-U."/>
        </authorList>
    </citation>
    <scope>NUCLEOTIDE SEQUENCE [LARGE SCALE GENOMIC DNA]</scope>
    <source>
        <strain evidence="8 9">JCM 30750</strain>
    </source>
</reference>
<evidence type="ECO:0000256" key="1">
    <source>
        <dbReference type="ARBA" id="ARBA00004651"/>
    </source>
</evidence>
<organism evidence="8 9">
    <name type="scientific">Flavobacterium buctense</name>
    <dbReference type="NCBI Taxonomy" id="1648146"/>
    <lineage>
        <taxon>Bacteria</taxon>
        <taxon>Pseudomonadati</taxon>
        <taxon>Bacteroidota</taxon>
        <taxon>Flavobacteriia</taxon>
        <taxon>Flavobacteriales</taxon>
        <taxon>Flavobacteriaceae</taxon>
        <taxon>Flavobacterium</taxon>
    </lineage>
</organism>
<dbReference type="InterPro" id="IPR010432">
    <property type="entry name" value="RDD"/>
</dbReference>
<evidence type="ECO:0000256" key="2">
    <source>
        <dbReference type="ARBA" id="ARBA00022475"/>
    </source>
</evidence>
<evidence type="ECO:0000256" key="4">
    <source>
        <dbReference type="ARBA" id="ARBA00022989"/>
    </source>
</evidence>
<evidence type="ECO:0000313" key="8">
    <source>
        <dbReference type="EMBL" id="MEK8179924.1"/>
    </source>
</evidence>
<dbReference type="InterPro" id="IPR051791">
    <property type="entry name" value="Pra-immunoreactive"/>
</dbReference>
<feature type="transmembrane region" description="Helical" evidence="6">
    <location>
        <begin position="21"/>
        <end position="39"/>
    </location>
</feature>